<evidence type="ECO:0000256" key="3">
    <source>
        <dbReference type="ARBA" id="ARBA00022475"/>
    </source>
</evidence>
<dbReference type="AlphaFoldDB" id="A0A6C0NY14"/>
<feature type="transmembrane region" description="Helical" evidence="7">
    <location>
        <begin position="254"/>
        <end position="275"/>
    </location>
</feature>
<organism evidence="9 10">
    <name type="scientific">Paenibacillus rhizovicinus</name>
    <dbReference type="NCBI Taxonomy" id="2704463"/>
    <lineage>
        <taxon>Bacteria</taxon>
        <taxon>Bacillati</taxon>
        <taxon>Bacillota</taxon>
        <taxon>Bacilli</taxon>
        <taxon>Bacillales</taxon>
        <taxon>Paenibacillaceae</taxon>
        <taxon>Paenibacillus</taxon>
    </lineage>
</organism>
<evidence type="ECO:0000256" key="7">
    <source>
        <dbReference type="RuleBase" id="RU363032"/>
    </source>
</evidence>
<comment type="subcellular location">
    <subcellularLocation>
        <location evidence="1 7">Cell membrane</location>
        <topology evidence="1 7">Multi-pass membrane protein</topology>
    </subcellularLocation>
</comment>
<proteinExistence type="inferred from homology"/>
<evidence type="ECO:0000256" key="2">
    <source>
        <dbReference type="ARBA" id="ARBA00022448"/>
    </source>
</evidence>
<evidence type="ECO:0000313" key="10">
    <source>
        <dbReference type="Proteomes" id="UP000479114"/>
    </source>
</evidence>
<evidence type="ECO:0000259" key="8">
    <source>
        <dbReference type="PROSITE" id="PS50928"/>
    </source>
</evidence>
<protein>
    <submittedName>
        <fullName evidence="9">ABC transporter permease</fullName>
    </submittedName>
</protein>
<accession>A0A6C0NY14</accession>
<dbReference type="GO" id="GO:0055085">
    <property type="term" value="P:transmembrane transport"/>
    <property type="evidence" value="ECO:0007669"/>
    <property type="project" value="InterPro"/>
</dbReference>
<feature type="transmembrane region" description="Helical" evidence="7">
    <location>
        <begin position="197"/>
        <end position="215"/>
    </location>
</feature>
<dbReference type="EMBL" id="CP048286">
    <property type="protein sequence ID" value="QHW31031.1"/>
    <property type="molecule type" value="Genomic_DNA"/>
</dbReference>
<dbReference type="PANTHER" id="PTHR30151:SF0">
    <property type="entry name" value="ABC TRANSPORTER PERMEASE PROTEIN MJ0413-RELATED"/>
    <property type="match status" value="1"/>
</dbReference>
<dbReference type="Pfam" id="PF00528">
    <property type="entry name" value="BPD_transp_1"/>
    <property type="match status" value="1"/>
</dbReference>
<feature type="transmembrane region" description="Helical" evidence="7">
    <location>
        <begin position="222"/>
        <end position="242"/>
    </location>
</feature>
<dbReference type="PROSITE" id="PS50928">
    <property type="entry name" value="ABC_TM1"/>
    <property type="match status" value="1"/>
</dbReference>
<feature type="transmembrane region" description="Helical" evidence="7">
    <location>
        <begin position="100"/>
        <end position="121"/>
    </location>
</feature>
<evidence type="ECO:0000256" key="6">
    <source>
        <dbReference type="ARBA" id="ARBA00023136"/>
    </source>
</evidence>
<feature type="transmembrane region" description="Helical" evidence="7">
    <location>
        <begin position="133"/>
        <end position="153"/>
    </location>
</feature>
<dbReference type="CDD" id="cd06261">
    <property type="entry name" value="TM_PBP2"/>
    <property type="match status" value="1"/>
</dbReference>
<feature type="transmembrane region" description="Helical" evidence="7">
    <location>
        <begin position="160"/>
        <end position="177"/>
    </location>
</feature>
<sequence length="288" mass="31205">MANVNAGAGEAIARPRLEAELAVQRRSGAWTHAVTAFARQALRKSIVIIAFLALWEIAPRAGFVDRTFFPPLSNVLDAWWQMLLSGDLAAHTEASLKRSIGGFLLAVVISVPVGLAIGWWKPVAAYLNPLLEVMRNTAPLAILPVFILLLGLGEPSKISIVFYACFFPLLLNTISGVKNVDPLLIKSARSMGLSSLALFRKVIVPAALPTIFVGIRQSGAASILVLVAAEMVGAKEGLGYLIQYAQFSFQIPQMYAGILSISVIGLVLNYTLVFIERRLTAWKQTYGE</sequence>
<gene>
    <name evidence="9" type="ORF">GZH47_09300</name>
</gene>
<dbReference type="KEGG" id="prz:GZH47_09300"/>
<dbReference type="RefSeq" id="WP_162639840.1">
    <property type="nucleotide sequence ID" value="NZ_CP048286.1"/>
</dbReference>
<dbReference type="Proteomes" id="UP000479114">
    <property type="component" value="Chromosome"/>
</dbReference>
<keyword evidence="5 7" id="KW-1133">Transmembrane helix</keyword>
<keyword evidence="3" id="KW-1003">Cell membrane</keyword>
<dbReference type="InterPro" id="IPR000515">
    <property type="entry name" value="MetI-like"/>
</dbReference>
<evidence type="ECO:0000313" key="9">
    <source>
        <dbReference type="EMBL" id="QHW31031.1"/>
    </source>
</evidence>
<evidence type="ECO:0000256" key="1">
    <source>
        <dbReference type="ARBA" id="ARBA00004651"/>
    </source>
</evidence>
<dbReference type="Gene3D" id="1.10.3720.10">
    <property type="entry name" value="MetI-like"/>
    <property type="match status" value="1"/>
</dbReference>
<evidence type="ECO:0000256" key="4">
    <source>
        <dbReference type="ARBA" id="ARBA00022692"/>
    </source>
</evidence>
<keyword evidence="6 7" id="KW-0472">Membrane</keyword>
<evidence type="ECO:0000256" key="5">
    <source>
        <dbReference type="ARBA" id="ARBA00022989"/>
    </source>
</evidence>
<name>A0A6C0NY14_9BACL</name>
<dbReference type="GO" id="GO:0005886">
    <property type="term" value="C:plasma membrane"/>
    <property type="evidence" value="ECO:0007669"/>
    <property type="project" value="UniProtKB-SubCell"/>
</dbReference>
<dbReference type="SUPFAM" id="SSF161098">
    <property type="entry name" value="MetI-like"/>
    <property type="match status" value="1"/>
</dbReference>
<dbReference type="PANTHER" id="PTHR30151">
    <property type="entry name" value="ALKANE SULFONATE ABC TRANSPORTER-RELATED, MEMBRANE SUBUNIT"/>
    <property type="match status" value="1"/>
</dbReference>
<reference evidence="9 10" key="1">
    <citation type="submission" date="2020-02" db="EMBL/GenBank/DDBJ databases">
        <title>Paenibacillus sp. nov., isolated from rhizosphere soil of tomato.</title>
        <authorList>
            <person name="Weon H.-Y."/>
            <person name="Lee S.A."/>
        </authorList>
    </citation>
    <scope>NUCLEOTIDE SEQUENCE [LARGE SCALE GENOMIC DNA]</scope>
    <source>
        <strain evidence="9 10">14171R-81</strain>
    </source>
</reference>
<keyword evidence="2 7" id="KW-0813">Transport</keyword>
<keyword evidence="4 7" id="KW-0812">Transmembrane</keyword>
<feature type="domain" description="ABC transmembrane type-1" evidence="8">
    <location>
        <begin position="96"/>
        <end position="276"/>
    </location>
</feature>
<dbReference type="InterPro" id="IPR035906">
    <property type="entry name" value="MetI-like_sf"/>
</dbReference>
<keyword evidence="10" id="KW-1185">Reference proteome</keyword>
<comment type="similarity">
    <text evidence="7">Belongs to the binding-protein-dependent transport system permease family.</text>
</comment>